<sequence length="311" mass="33696">MTADPLTRHALAVLGRGHDLFGVSRANTGALKTPDPLRDHAARITRPPAGARTAVDRARRMAGMLRTSAEDDTELAAVLTDAHADHAAGRRATRAVLEDAYADAMPAADSPLGRREALRRMAVRLRMQRRLIHRSRHRAQLLARRLRRIGYLRHTAASRRPSSAAAIPLGAVRYDRSVTAGPIRQRVAEALDHMGITDPVARRNWLRGYQTLITRESGGRASAIASEPATAAGPAQADGHGLGYARGITQTIPATFARYHQPGTSTNIYDPVANICASMNYVMHRYGVAANGANLVALVQQADARRPPRGY</sequence>
<dbReference type="EMBL" id="AP024237">
    <property type="protein sequence ID" value="BCO33599.1"/>
    <property type="molecule type" value="Genomic_DNA"/>
</dbReference>
<reference evidence="1 2" key="1">
    <citation type="submission" date="2020-12" db="EMBL/GenBank/DDBJ databases">
        <title>Complete genome sequence of Mycobacterium heckeshornense JCM 15655T, closely related to a pathogenic non-tuberculous mycobacterial species Mycobacterium xenopi.</title>
        <authorList>
            <person name="Yoshida M."/>
            <person name="Fukano H."/>
            <person name="Asakura T."/>
            <person name="Suzuki M."/>
            <person name="Hoshino Y."/>
        </authorList>
    </citation>
    <scope>NUCLEOTIDE SEQUENCE [LARGE SCALE GENOMIC DNA]</scope>
    <source>
        <strain evidence="1 2">JCM 15655</strain>
    </source>
</reference>
<dbReference type="Pfam" id="PF01464">
    <property type="entry name" value="SLT"/>
    <property type="match status" value="1"/>
</dbReference>
<name>A0A2G8AYF7_9MYCO</name>
<gene>
    <name evidence="1" type="ORF">MHEC_00320</name>
</gene>
<proteinExistence type="predicted"/>
<dbReference type="Gene3D" id="1.10.530.10">
    <property type="match status" value="1"/>
</dbReference>
<dbReference type="InterPro" id="IPR008258">
    <property type="entry name" value="Transglycosylase_SLT_dom_1"/>
</dbReference>
<dbReference type="AlphaFoldDB" id="A0A2G8AYF7"/>
<dbReference type="SUPFAM" id="SSF53955">
    <property type="entry name" value="Lysozyme-like"/>
    <property type="match status" value="1"/>
</dbReference>
<evidence type="ECO:0000313" key="1">
    <source>
        <dbReference type="EMBL" id="BCO33599.1"/>
    </source>
</evidence>
<dbReference type="Proteomes" id="UP000595446">
    <property type="component" value="Chromosome"/>
</dbReference>
<dbReference type="InterPro" id="IPR023346">
    <property type="entry name" value="Lysozyme-like_dom_sf"/>
</dbReference>
<dbReference type="OrthoDB" id="4629613at2"/>
<dbReference type="RefSeq" id="WP_053094029.1">
    <property type="nucleotide sequence ID" value="NZ_AP024237.1"/>
</dbReference>
<accession>A0A2G8AYF7</accession>
<protein>
    <submittedName>
        <fullName evidence="1">Uncharacterized protein</fullName>
    </submittedName>
</protein>
<dbReference type="STRING" id="110505.ACT16_16850"/>
<keyword evidence="2" id="KW-1185">Reference proteome</keyword>
<organism evidence="1 2">
    <name type="scientific">Mycobacterium heckeshornense</name>
    <dbReference type="NCBI Taxonomy" id="110505"/>
    <lineage>
        <taxon>Bacteria</taxon>
        <taxon>Bacillati</taxon>
        <taxon>Actinomycetota</taxon>
        <taxon>Actinomycetes</taxon>
        <taxon>Mycobacteriales</taxon>
        <taxon>Mycobacteriaceae</taxon>
        <taxon>Mycobacterium</taxon>
    </lineage>
</organism>
<evidence type="ECO:0000313" key="2">
    <source>
        <dbReference type="Proteomes" id="UP000595446"/>
    </source>
</evidence>